<name>A0ABR9LQC6_9ACTN</name>
<dbReference type="Proteomes" id="UP000633509">
    <property type="component" value="Unassembled WGS sequence"/>
</dbReference>
<comment type="caution">
    <text evidence="2">The sequence shown here is derived from an EMBL/GenBank/DDBJ whole genome shotgun (WGS) entry which is preliminary data.</text>
</comment>
<dbReference type="SUPFAM" id="SSF52540">
    <property type="entry name" value="P-loop containing nucleoside triphosphate hydrolases"/>
    <property type="match status" value="1"/>
</dbReference>
<gene>
    <name evidence="2" type="ORF">H4W80_000554</name>
</gene>
<keyword evidence="2" id="KW-0418">Kinase</keyword>
<dbReference type="InterPro" id="IPR039430">
    <property type="entry name" value="Thymidylate_kin-like_dom"/>
</dbReference>
<protein>
    <submittedName>
        <fullName evidence="2">Thymidylate kinase</fullName>
    </submittedName>
</protein>
<dbReference type="EMBL" id="JADBEK010000001">
    <property type="protein sequence ID" value="MBE1582296.1"/>
    <property type="molecule type" value="Genomic_DNA"/>
</dbReference>
<sequence>MSDAALRPAFLALEGPDGAGKSSIRNILHAELVRRGHGCIIVGQHAWLDVATARIMINAREQRFQYPSGELVDAYFLDKNLHATQTIRPALEHASVIADRSFLSDAVYQEVLYGINAESTLRRYHENGALLPELIIWIEVDSEEAYRRVIARGGQARHYERPAPLREISRVYQRVLIDHAPPWLPPVIKYVNERHGDWRSVVKRDLLPQVCDALASRQGGGRTR</sequence>
<keyword evidence="2" id="KW-0808">Transferase</keyword>
<dbReference type="Pfam" id="PF02223">
    <property type="entry name" value="Thymidylate_kin"/>
    <property type="match status" value="1"/>
</dbReference>
<evidence type="ECO:0000313" key="3">
    <source>
        <dbReference type="Proteomes" id="UP000633509"/>
    </source>
</evidence>
<evidence type="ECO:0000259" key="1">
    <source>
        <dbReference type="Pfam" id="PF02223"/>
    </source>
</evidence>
<feature type="domain" description="Thymidylate kinase-like" evidence="1">
    <location>
        <begin position="13"/>
        <end position="175"/>
    </location>
</feature>
<dbReference type="RefSeq" id="WP_192783598.1">
    <property type="nucleotide sequence ID" value="NZ_JADBEK010000001.1"/>
</dbReference>
<dbReference type="GO" id="GO:0016301">
    <property type="term" value="F:kinase activity"/>
    <property type="evidence" value="ECO:0007669"/>
    <property type="project" value="UniProtKB-KW"/>
</dbReference>
<dbReference type="InterPro" id="IPR027417">
    <property type="entry name" value="P-loop_NTPase"/>
</dbReference>
<accession>A0ABR9LQC6</accession>
<organism evidence="2 3">
    <name type="scientific">Nonomuraea angiospora</name>
    <dbReference type="NCBI Taxonomy" id="46172"/>
    <lineage>
        <taxon>Bacteria</taxon>
        <taxon>Bacillati</taxon>
        <taxon>Actinomycetota</taxon>
        <taxon>Actinomycetes</taxon>
        <taxon>Streptosporangiales</taxon>
        <taxon>Streptosporangiaceae</taxon>
        <taxon>Nonomuraea</taxon>
    </lineage>
</organism>
<dbReference type="Gene3D" id="3.40.50.300">
    <property type="entry name" value="P-loop containing nucleotide triphosphate hydrolases"/>
    <property type="match status" value="1"/>
</dbReference>
<evidence type="ECO:0000313" key="2">
    <source>
        <dbReference type="EMBL" id="MBE1582296.1"/>
    </source>
</evidence>
<reference evidence="2 3" key="1">
    <citation type="submission" date="2020-10" db="EMBL/GenBank/DDBJ databases">
        <title>Sequencing the genomes of 1000 actinobacteria strains.</title>
        <authorList>
            <person name="Klenk H.-P."/>
        </authorList>
    </citation>
    <scope>NUCLEOTIDE SEQUENCE [LARGE SCALE GENOMIC DNA]</scope>
    <source>
        <strain evidence="2 3">DSM 43173</strain>
    </source>
</reference>
<keyword evidence="3" id="KW-1185">Reference proteome</keyword>
<proteinExistence type="predicted"/>